<evidence type="ECO:0000256" key="1">
    <source>
        <dbReference type="SAM" id="MobiDB-lite"/>
    </source>
</evidence>
<dbReference type="Proteomes" id="UP001187192">
    <property type="component" value="Unassembled WGS sequence"/>
</dbReference>
<accession>A0AA88AIT6</accession>
<sequence length="120" mass="13405">MSPSSLLASESSRNSSFNSFSTSDMNNETEKDSMLSFSNNNENVERLHLWDCPSSQETGSFLEGNKDEYYEKERDGFVGGIFSKLRGFTPSRAGGIGRKIGLRSVSDVGKVVKKKFNRQF</sequence>
<evidence type="ECO:0000313" key="3">
    <source>
        <dbReference type="Proteomes" id="UP001187192"/>
    </source>
</evidence>
<gene>
    <name evidence="2" type="ORF">TIFTF001_022527</name>
</gene>
<comment type="caution">
    <text evidence="2">The sequence shown here is derived from an EMBL/GenBank/DDBJ whole genome shotgun (WGS) entry which is preliminary data.</text>
</comment>
<keyword evidence="3" id="KW-1185">Reference proteome</keyword>
<dbReference type="EMBL" id="BTGU01000046">
    <property type="protein sequence ID" value="GMN53389.1"/>
    <property type="molecule type" value="Genomic_DNA"/>
</dbReference>
<feature type="compositionally biased region" description="Low complexity" evidence="1">
    <location>
        <begin position="1"/>
        <end position="23"/>
    </location>
</feature>
<protein>
    <submittedName>
        <fullName evidence="2">Uncharacterized protein</fullName>
    </submittedName>
</protein>
<organism evidence="2 3">
    <name type="scientific">Ficus carica</name>
    <name type="common">Common fig</name>
    <dbReference type="NCBI Taxonomy" id="3494"/>
    <lineage>
        <taxon>Eukaryota</taxon>
        <taxon>Viridiplantae</taxon>
        <taxon>Streptophyta</taxon>
        <taxon>Embryophyta</taxon>
        <taxon>Tracheophyta</taxon>
        <taxon>Spermatophyta</taxon>
        <taxon>Magnoliopsida</taxon>
        <taxon>eudicotyledons</taxon>
        <taxon>Gunneridae</taxon>
        <taxon>Pentapetalae</taxon>
        <taxon>rosids</taxon>
        <taxon>fabids</taxon>
        <taxon>Rosales</taxon>
        <taxon>Moraceae</taxon>
        <taxon>Ficeae</taxon>
        <taxon>Ficus</taxon>
    </lineage>
</organism>
<dbReference type="AlphaFoldDB" id="A0AA88AIT6"/>
<proteinExistence type="predicted"/>
<evidence type="ECO:0000313" key="2">
    <source>
        <dbReference type="EMBL" id="GMN53389.1"/>
    </source>
</evidence>
<reference evidence="2" key="1">
    <citation type="submission" date="2023-07" db="EMBL/GenBank/DDBJ databases">
        <title>draft genome sequence of fig (Ficus carica).</title>
        <authorList>
            <person name="Takahashi T."/>
            <person name="Nishimura K."/>
        </authorList>
    </citation>
    <scope>NUCLEOTIDE SEQUENCE</scope>
</reference>
<feature type="region of interest" description="Disordered" evidence="1">
    <location>
        <begin position="1"/>
        <end position="38"/>
    </location>
</feature>
<name>A0AA88AIT6_FICCA</name>